<dbReference type="PANTHER" id="PTHR11439">
    <property type="entry name" value="GAG-POL-RELATED RETROTRANSPOSON"/>
    <property type="match status" value="1"/>
</dbReference>
<accession>A0AAV3Q9M4</accession>
<name>A0AAV3Q9M4_LITER</name>
<organism evidence="2 3">
    <name type="scientific">Lithospermum erythrorhizon</name>
    <name type="common">Purple gromwell</name>
    <name type="synonym">Lithospermum officinale var. erythrorhizon</name>
    <dbReference type="NCBI Taxonomy" id="34254"/>
    <lineage>
        <taxon>Eukaryota</taxon>
        <taxon>Viridiplantae</taxon>
        <taxon>Streptophyta</taxon>
        <taxon>Embryophyta</taxon>
        <taxon>Tracheophyta</taxon>
        <taxon>Spermatophyta</taxon>
        <taxon>Magnoliopsida</taxon>
        <taxon>eudicotyledons</taxon>
        <taxon>Gunneridae</taxon>
        <taxon>Pentapetalae</taxon>
        <taxon>asterids</taxon>
        <taxon>lamiids</taxon>
        <taxon>Boraginales</taxon>
        <taxon>Boraginaceae</taxon>
        <taxon>Boraginoideae</taxon>
        <taxon>Lithospermeae</taxon>
        <taxon>Lithospermum</taxon>
    </lineage>
</organism>
<sequence length="145" mass="16419">MRLAKEFDVKDLGMMKYFLGMEIARSQQGISVSQRKYTLDLLKETGMLSCKARSTSVELGNKNRLFKGEPVDKTAYQQLVGKLIYLSHTIPDITFTVSLVYTDADWAGSIDDRKSTSGYYTIVWGNLVTWRSKKQNMVARSSAKT</sequence>
<dbReference type="SUPFAM" id="SSF56672">
    <property type="entry name" value="DNA/RNA polymerases"/>
    <property type="match status" value="1"/>
</dbReference>
<evidence type="ECO:0000259" key="1">
    <source>
        <dbReference type="Pfam" id="PF07727"/>
    </source>
</evidence>
<dbReference type="InterPro" id="IPR043502">
    <property type="entry name" value="DNA/RNA_pol_sf"/>
</dbReference>
<keyword evidence="3" id="KW-1185">Reference proteome</keyword>
<evidence type="ECO:0000313" key="2">
    <source>
        <dbReference type="EMBL" id="GAA0160789.1"/>
    </source>
</evidence>
<protein>
    <recommendedName>
        <fullName evidence="1">Reverse transcriptase Ty1/copia-type domain-containing protein</fullName>
    </recommendedName>
</protein>
<gene>
    <name evidence="2" type="ORF">LIER_17263</name>
</gene>
<dbReference type="PANTHER" id="PTHR11439:SF511">
    <property type="match status" value="1"/>
</dbReference>
<dbReference type="Proteomes" id="UP001454036">
    <property type="component" value="Unassembled WGS sequence"/>
</dbReference>
<proteinExistence type="predicted"/>
<comment type="caution">
    <text evidence="2">The sequence shown here is derived from an EMBL/GenBank/DDBJ whole genome shotgun (WGS) entry which is preliminary data.</text>
</comment>
<dbReference type="Pfam" id="PF07727">
    <property type="entry name" value="RVT_2"/>
    <property type="match status" value="1"/>
</dbReference>
<evidence type="ECO:0000313" key="3">
    <source>
        <dbReference type="Proteomes" id="UP001454036"/>
    </source>
</evidence>
<dbReference type="AlphaFoldDB" id="A0AAV3Q9M4"/>
<feature type="domain" description="Reverse transcriptase Ty1/copia-type" evidence="1">
    <location>
        <begin position="2"/>
        <end position="56"/>
    </location>
</feature>
<dbReference type="EMBL" id="BAABME010003993">
    <property type="protein sequence ID" value="GAA0160789.1"/>
    <property type="molecule type" value="Genomic_DNA"/>
</dbReference>
<dbReference type="InterPro" id="IPR013103">
    <property type="entry name" value="RVT_2"/>
</dbReference>
<reference evidence="2 3" key="1">
    <citation type="submission" date="2024-01" db="EMBL/GenBank/DDBJ databases">
        <title>The complete chloroplast genome sequence of Lithospermum erythrorhizon: insights into the phylogenetic relationship among Boraginaceae species and the maternal lineages of purple gromwells.</title>
        <authorList>
            <person name="Okada T."/>
            <person name="Watanabe K."/>
        </authorList>
    </citation>
    <scope>NUCLEOTIDE SEQUENCE [LARGE SCALE GENOMIC DNA]</scope>
</reference>
<dbReference type="CDD" id="cd09272">
    <property type="entry name" value="RNase_HI_RT_Ty1"/>
    <property type="match status" value="1"/>
</dbReference>